<proteinExistence type="predicted"/>
<keyword evidence="1" id="KW-1133">Transmembrane helix</keyword>
<accession>A0ABN3JG59</accession>
<dbReference type="Proteomes" id="UP001501231">
    <property type="component" value="Unassembled WGS sequence"/>
</dbReference>
<evidence type="ECO:0000313" key="3">
    <source>
        <dbReference type="Proteomes" id="UP001501231"/>
    </source>
</evidence>
<protein>
    <recommendedName>
        <fullName evidence="4">Transporter</fullName>
    </recommendedName>
</protein>
<keyword evidence="1" id="KW-0472">Membrane</keyword>
<dbReference type="RefSeq" id="WP_344591829.1">
    <property type="nucleotide sequence ID" value="NZ_BAAARW010000019.1"/>
</dbReference>
<feature type="transmembrane region" description="Helical" evidence="1">
    <location>
        <begin position="12"/>
        <end position="28"/>
    </location>
</feature>
<evidence type="ECO:0000256" key="1">
    <source>
        <dbReference type="SAM" id="Phobius"/>
    </source>
</evidence>
<feature type="transmembrane region" description="Helical" evidence="1">
    <location>
        <begin position="72"/>
        <end position="90"/>
    </location>
</feature>
<evidence type="ECO:0008006" key="4">
    <source>
        <dbReference type="Google" id="ProtNLM"/>
    </source>
</evidence>
<keyword evidence="1" id="KW-0812">Transmembrane</keyword>
<keyword evidence="3" id="KW-1185">Reference proteome</keyword>
<organism evidence="2 3">
    <name type="scientific">Actinomadura vinacea</name>
    <dbReference type="NCBI Taxonomy" id="115336"/>
    <lineage>
        <taxon>Bacteria</taxon>
        <taxon>Bacillati</taxon>
        <taxon>Actinomycetota</taxon>
        <taxon>Actinomycetes</taxon>
        <taxon>Streptosporangiales</taxon>
        <taxon>Thermomonosporaceae</taxon>
        <taxon>Actinomadura</taxon>
    </lineage>
</organism>
<comment type="caution">
    <text evidence="2">The sequence shown here is derived from an EMBL/GenBank/DDBJ whole genome shotgun (WGS) entry which is preliminary data.</text>
</comment>
<name>A0ABN3JG59_9ACTN</name>
<reference evidence="2 3" key="1">
    <citation type="journal article" date="2019" name="Int. J. Syst. Evol. Microbiol.">
        <title>The Global Catalogue of Microorganisms (GCM) 10K type strain sequencing project: providing services to taxonomists for standard genome sequencing and annotation.</title>
        <authorList>
            <consortium name="The Broad Institute Genomics Platform"/>
            <consortium name="The Broad Institute Genome Sequencing Center for Infectious Disease"/>
            <person name="Wu L."/>
            <person name="Ma J."/>
        </authorList>
    </citation>
    <scope>NUCLEOTIDE SEQUENCE [LARGE SCALE GENOMIC DNA]</scope>
    <source>
        <strain evidence="2 3">JCM 3325</strain>
    </source>
</reference>
<dbReference type="EMBL" id="BAAARW010000019">
    <property type="protein sequence ID" value="GAA2429407.1"/>
    <property type="molecule type" value="Genomic_DNA"/>
</dbReference>
<evidence type="ECO:0000313" key="2">
    <source>
        <dbReference type="EMBL" id="GAA2429407.1"/>
    </source>
</evidence>
<feature type="transmembrane region" description="Helical" evidence="1">
    <location>
        <begin position="48"/>
        <end position="67"/>
    </location>
</feature>
<feature type="transmembrane region" description="Helical" evidence="1">
    <location>
        <begin position="96"/>
        <end position="122"/>
    </location>
</feature>
<gene>
    <name evidence="2" type="ORF">GCM10010191_48500</name>
</gene>
<sequence length="131" mass="13691">MSIRGVSRHLGAAILALAVSMLAWLAWLGWDQRYDEHPDGRVTGPYQAWQVVGLVVTLLVLGGLAVWQRRAVAVWLGASLGTPLAAALDWAEDGFWVIGVGLVGIGVLTVGGCAIGMASVLVSDRARTSAG</sequence>